<protein>
    <recommendedName>
        <fullName evidence="5">Dual-action ribosomal maturation protein DarP</fullName>
    </recommendedName>
    <alternativeName>
        <fullName evidence="5">Large ribosomal subunit assembly factor DarP</fullName>
    </alternativeName>
</protein>
<reference evidence="7 8" key="1">
    <citation type="submission" date="2018-02" db="EMBL/GenBank/DDBJ databases">
        <title>Genome sequencing of Solimonas sp. HR-BB.</title>
        <authorList>
            <person name="Lee Y."/>
            <person name="Jeon C.O."/>
        </authorList>
    </citation>
    <scope>NUCLEOTIDE SEQUENCE [LARGE SCALE GENOMIC DNA]</scope>
    <source>
        <strain evidence="7 8">HR-BB</strain>
    </source>
</reference>
<accession>A0A2S5TF38</accession>
<dbReference type="NCBIfam" id="NF003593">
    <property type="entry name" value="PRK05255.1-1"/>
    <property type="match status" value="1"/>
</dbReference>
<dbReference type="Gene3D" id="1.10.60.30">
    <property type="entry name" value="PSPTO4464-like domains"/>
    <property type="match status" value="2"/>
</dbReference>
<dbReference type="GO" id="GO:0019843">
    <property type="term" value="F:rRNA binding"/>
    <property type="evidence" value="ECO:0007669"/>
    <property type="project" value="UniProtKB-UniRule"/>
</dbReference>
<keyword evidence="4 5" id="KW-0694">RNA-binding</keyword>
<dbReference type="GO" id="GO:1902626">
    <property type="term" value="P:assembly of large subunit precursor of preribosome"/>
    <property type="evidence" value="ECO:0007669"/>
    <property type="project" value="UniProtKB-UniRule"/>
</dbReference>
<feature type="region of interest" description="Disordered" evidence="6">
    <location>
        <begin position="1"/>
        <end position="27"/>
    </location>
</feature>
<keyword evidence="3 5" id="KW-0699">rRNA-binding</keyword>
<evidence type="ECO:0000256" key="5">
    <source>
        <dbReference type="HAMAP-Rule" id="MF_00765"/>
    </source>
</evidence>
<dbReference type="GO" id="GO:0005829">
    <property type="term" value="C:cytosol"/>
    <property type="evidence" value="ECO:0007669"/>
    <property type="project" value="TreeGrafter"/>
</dbReference>
<gene>
    <name evidence="5" type="primary">darP</name>
    <name evidence="7" type="ORF">C3942_12390</name>
</gene>
<evidence type="ECO:0000256" key="6">
    <source>
        <dbReference type="SAM" id="MobiDB-lite"/>
    </source>
</evidence>
<keyword evidence="2 5" id="KW-0690">Ribosome biogenesis</keyword>
<organism evidence="7 8">
    <name type="scientific">Solimonas fluminis</name>
    <dbReference type="NCBI Taxonomy" id="2086571"/>
    <lineage>
        <taxon>Bacteria</taxon>
        <taxon>Pseudomonadati</taxon>
        <taxon>Pseudomonadota</taxon>
        <taxon>Gammaproteobacteria</taxon>
        <taxon>Nevskiales</taxon>
        <taxon>Nevskiaceae</taxon>
        <taxon>Solimonas</taxon>
    </lineage>
</organism>
<dbReference type="GO" id="GO:0043022">
    <property type="term" value="F:ribosome binding"/>
    <property type="evidence" value="ECO:0007669"/>
    <property type="project" value="UniProtKB-UniRule"/>
</dbReference>
<dbReference type="InterPro" id="IPR006839">
    <property type="entry name" value="DarP"/>
</dbReference>
<evidence type="ECO:0000313" key="7">
    <source>
        <dbReference type="EMBL" id="PPE73595.1"/>
    </source>
</evidence>
<evidence type="ECO:0000256" key="2">
    <source>
        <dbReference type="ARBA" id="ARBA00022517"/>
    </source>
</evidence>
<comment type="subcellular location">
    <subcellularLocation>
        <location evidence="5">Cytoplasm</location>
    </subcellularLocation>
    <text evidence="5">Associates with late stage pre-50S ribosomal subunits.</text>
</comment>
<dbReference type="AlphaFoldDB" id="A0A2S5TF38"/>
<name>A0A2S5TF38_9GAMM</name>
<dbReference type="HAMAP" id="MF_00765">
    <property type="entry name" value="DarP"/>
    <property type="match status" value="1"/>
</dbReference>
<evidence type="ECO:0000313" key="8">
    <source>
        <dbReference type="Proteomes" id="UP000238220"/>
    </source>
</evidence>
<dbReference type="PIRSF" id="PIRSF016183">
    <property type="entry name" value="UCP016183"/>
    <property type="match status" value="1"/>
</dbReference>
<evidence type="ECO:0000256" key="1">
    <source>
        <dbReference type="ARBA" id="ARBA00022490"/>
    </source>
</evidence>
<comment type="similarity">
    <text evidence="5">Belongs to the DarP family.</text>
</comment>
<dbReference type="SUPFAM" id="SSF158710">
    <property type="entry name" value="PSPTO4464-like"/>
    <property type="match status" value="1"/>
</dbReference>
<comment type="caution">
    <text evidence="7">The sequence shown here is derived from an EMBL/GenBank/DDBJ whole genome shotgun (WGS) entry which is preliminary data.</text>
</comment>
<evidence type="ECO:0000256" key="3">
    <source>
        <dbReference type="ARBA" id="ARBA00022730"/>
    </source>
</evidence>
<keyword evidence="8" id="KW-1185">Reference proteome</keyword>
<evidence type="ECO:0000256" key="4">
    <source>
        <dbReference type="ARBA" id="ARBA00022884"/>
    </source>
</evidence>
<proteinExistence type="inferred from homology"/>
<dbReference type="Proteomes" id="UP000238220">
    <property type="component" value="Unassembled WGS sequence"/>
</dbReference>
<comment type="function">
    <text evidence="5">Member of a network of 50S ribosomal subunit biogenesis factors which assembles along the 30S-50S interface, preventing incorrect 23S rRNA structures from forming. Promotes peptidyl transferase center (PTC) maturation.</text>
</comment>
<dbReference type="CDD" id="cd16331">
    <property type="entry name" value="YjgA-like"/>
    <property type="match status" value="1"/>
</dbReference>
<sequence>MLSFRPIMRRRKDPDFNPDEFYAGPSKSQVKRDMLGLQEMGTALGELPQERLDALEMDERLREAFVELKRLKNGEARRRHMQFIGKLLRDEDPEPFQRALADYKQGQTRAVQTLQELERWRQRLLADDKGLAAWLEAYPASDTPAFRKLVERARHELADDEEHGRGGSKGPYYRELFQAVREVLQKKDG</sequence>
<dbReference type="InterPro" id="IPR023153">
    <property type="entry name" value="DarP_sf"/>
</dbReference>
<dbReference type="PANTHER" id="PTHR38101:SF1">
    <property type="entry name" value="UPF0307 PROTEIN YJGA"/>
    <property type="match status" value="1"/>
</dbReference>
<keyword evidence="1 5" id="KW-0963">Cytoplasm</keyword>
<dbReference type="Pfam" id="PF04751">
    <property type="entry name" value="DarP"/>
    <property type="match status" value="1"/>
</dbReference>
<dbReference type="EMBL" id="PSNW01000006">
    <property type="protein sequence ID" value="PPE73595.1"/>
    <property type="molecule type" value="Genomic_DNA"/>
</dbReference>
<dbReference type="PANTHER" id="PTHR38101">
    <property type="entry name" value="UPF0307 PROTEIN YJGA"/>
    <property type="match status" value="1"/>
</dbReference>